<dbReference type="Proteomes" id="UP000030671">
    <property type="component" value="Unassembled WGS sequence"/>
</dbReference>
<dbReference type="InterPro" id="IPR035913">
    <property type="entry name" value="RPB5-like_sf"/>
</dbReference>
<proteinExistence type="inferred from homology"/>
<dbReference type="FunFam" id="3.90.940.20:FF:000001">
    <property type="entry name" value="DNA-directed RNA polymerases I, II, and III subunit RPABC1"/>
    <property type="match status" value="1"/>
</dbReference>
<evidence type="ECO:0000256" key="4">
    <source>
        <dbReference type="ARBA" id="ARBA00023242"/>
    </source>
</evidence>
<dbReference type="KEGG" id="hir:HETIRDRAFT_315674"/>
<dbReference type="eggNOG" id="KOG3218">
    <property type="taxonomic scope" value="Eukaryota"/>
</dbReference>
<dbReference type="InterPro" id="IPR014381">
    <property type="entry name" value="Arch_Rpo5/euc_Rpb5"/>
</dbReference>
<dbReference type="Gene3D" id="3.90.940.20">
    <property type="entry name" value="RPB5-like RNA polymerase subunit"/>
    <property type="match status" value="1"/>
</dbReference>
<dbReference type="GO" id="GO:0042797">
    <property type="term" value="P:tRNA transcription by RNA polymerase III"/>
    <property type="evidence" value="ECO:0007669"/>
    <property type="project" value="TreeGrafter"/>
</dbReference>
<dbReference type="GeneID" id="20670242"/>
<reference evidence="8 9" key="1">
    <citation type="journal article" date="2012" name="New Phytol.">
        <title>Insight into trade-off between wood decay and parasitism from the genome of a fungal forest pathogen.</title>
        <authorList>
            <person name="Olson A."/>
            <person name="Aerts A."/>
            <person name="Asiegbu F."/>
            <person name="Belbahri L."/>
            <person name="Bouzid O."/>
            <person name="Broberg A."/>
            <person name="Canback B."/>
            <person name="Coutinho P.M."/>
            <person name="Cullen D."/>
            <person name="Dalman K."/>
            <person name="Deflorio G."/>
            <person name="van Diepen L.T."/>
            <person name="Dunand C."/>
            <person name="Duplessis S."/>
            <person name="Durling M."/>
            <person name="Gonthier P."/>
            <person name="Grimwood J."/>
            <person name="Fossdal C.G."/>
            <person name="Hansson D."/>
            <person name="Henrissat B."/>
            <person name="Hietala A."/>
            <person name="Himmelstrand K."/>
            <person name="Hoffmeister D."/>
            <person name="Hogberg N."/>
            <person name="James T.Y."/>
            <person name="Karlsson M."/>
            <person name="Kohler A."/>
            <person name="Kues U."/>
            <person name="Lee Y.H."/>
            <person name="Lin Y.C."/>
            <person name="Lind M."/>
            <person name="Lindquist E."/>
            <person name="Lombard V."/>
            <person name="Lucas S."/>
            <person name="Lunden K."/>
            <person name="Morin E."/>
            <person name="Murat C."/>
            <person name="Park J."/>
            <person name="Raffaello T."/>
            <person name="Rouze P."/>
            <person name="Salamov A."/>
            <person name="Schmutz J."/>
            <person name="Solheim H."/>
            <person name="Stahlberg J."/>
            <person name="Velez H."/>
            <person name="de Vries R.P."/>
            <person name="Wiebenga A."/>
            <person name="Woodward S."/>
            <person name="Yakovlev I."/>
            <person name="Garbelotto M."/>
            <person name="Martin F."/>
            <person name="Grigoriev I.V."/>
            <person name="Stenlid J."/>
        </authorList>
    </citation>
    <scope>NUCLEOTIDE SEQUENCE [LARGE SCALE GENOMIC DNA]</scope>
    <source>
        <strain evidence="8 9">TC 32-1</strain>
    </source>
</reference>
<dbReference type="RefSeq" id="XP_009545166.1">
    <property type="nucleotide sequence ID" value="XM_009546871.1"/>
</dbReference>
<evidence type="ECO:0000256" key="3">
    <source>
        <dbReference type="ARBA" id="ARBA00023163"/>
    </source>
</evidence>
<gene>
    <name evidence="8" type="ORF">HETIRDRAFT_315674</name>
</gene>
<comment type="subcellular location">
    <subcellularLocation>
        <location evidence="1">Nucleus</location>
    </subcellularLocation>
</comment>
<dbReference type="AlphaFoldDB" id="W4KAV6"/>
<name>W4KAV6_HETIT</name>
<dbReference type="FunCoup" id="W4KAV6">
    <property type="interactions" value="655"/>
</dbReference>
<dbReference type="Gene3D" id="3.40.1340.10">
    <property type="entry name" value="RNA polymerase, Rpb5, N-terminal domain"/>
    <property type="match status" value="1"/>
</dbReference>
<dbReference type="OrthoDB" id="248779at2759"/>
<evidence type="ECO:0000259" key="7">
    <source>
        <dbReference type="Pfam" id="PF03871"/>
    </source>
</evidence>
<evidence type="ECO:0000313" key="9">
    <source>
        <dbReference type="Proteomes" id="UP000030671"/>
    </source>
</evidence>
<organism evidence="8 9">
    <name type="scientific">Heterobasidion irregulare (strain TC 32-1)</name>
    <dbReference type="NCBI Taxonomy" id="747525"/>
    <lineage>
        <taxon>Eukaryota</taxon>
        <taxon>Fungi</taxon>
        <taxon>Dikarya</taxon>
        <taxon>Basidiomycota</taxon>
        <taxon>Agaricomycotina</taxon>
        <taxon>Agaricomycetes</taxon>
        <taxon>Russulales</taxon>
        <taxon>Bondarzewiaceae</taxon>
        <taxon>Heterobasidion</taxon>
        <taxon>Heterobasidion annosum species complex</taxon>
    </lineage>
</organism>
<dbReference type="GO" id="GO:0006366">
    <property type="term" value="P:transcription by RNA polymerase II"/>
    <property type="evidence" value="ECO:0007669"/>
    <property type="project" value="TreeGrafter"/>
</dbReference>
<sequence length="208" mass="24032">MSDGDDAAKLWKVNRTIHELVKDRGFQVSDDEINMDLATFKSLYANSGDSVDRNQLNFFTNSRTNSSDQIFVFFSDEKSVGVKTMRKLLSILDEKKIERGIIIFPGTMTSSARKVILAMHNKFKLEEFAEADLLVNITHHRLVPRHEVLTVDEKKLLLDRYRLKETQLPRIQIADPIARYYGLRRGQVVKITRPSETSGRYASYRICF</sequence>
<dbReference type="GO" id="GO:0005665">
    <property type="term" value="C:RNA polymerase II, core complex"/>
    <property type="evidence" value="ECO:0007669"/>
    <property type="project" value="TreeGrafter"/>
</dbReference>
<dbReference type="STRING" id="747525.W4KAV6"/>
<dbReference type="HOGENOM" id="CLU_058320_0_0_1"/>
<keyword evidence="3" id="KW-0804">Transcription</keyword>
<dbReference type="HAMAP" id="MF_00025">
    <property type="entry name" value="RNApol_Rpo5_RPB5"/>
    <property type="match status" value="1"/>
</dbReference>
<protein>
    <recommendedName>
        <fullName evidence="2">DNA-directed RNA polymerases I, II, and III subunit RPABC1</fullName>
    </recommendedName>
</protein>
<dbReference type="GO" id="GO:0006362">
    <property type="term" value="P:transcription elongation by RNA polymerase I"/>
    <property type="evidence" value="ECO:0007669"/>
    <property type="project" value="TreeGrafter"/>
</dbReference>
<dbReference type="GO" id="GO:0005736">
    <property type="term" value="C:RNA polymerase I complex"/>
    <property type="evidence" value="ECO:0007669"/>
    <property type="project" value="TreeGrafter"/>
</dbReference>
<dbReference type="PANTHER" id="PTHR10535">
    <property type="entry name" value="DNA-DIRECTED RNA POLYMERASES I, II, AND III SUBUNIT RPABC1"/>
    <property type="match status" value="1"/>
</dbReference>
<dbReference type="EMBL" id="KI925457">
    <property type="protein sequence ID" value="ETW82854.1"/>
    <property type="molecule type" value="Genomic_DNA"/>
</dbReference>
<evidence type="ECO:0000259" key="6">
    <source>
        <dbReference type="Pfam" id="PF01191"/>
    </source>
</evidence>
<dbReference type="SUPFAM" id="SSF53036">
    <property type="entry name" value="Eukaryotic RPB5 N-terminal domain"/>
    <property type="match status" value="1"/>
</dbReference>
<dbReference type="GO" id="GO:0005666">
    <property type="term" value="C:RNA polymerase III complex"/>
    <property type="evidence" value="ECO:0007669"/>
    <property type="project" value="TreeGrafter"/>
</dbReference>
<dbReference type="FunFam" id="3.40.1340.10:FF:000001">
    <property type="entry name" value="DNA-directed RNA polymerases I, II, and III subunit RPABC1"/>
    <property type="match status" value="1"/>
</dbReference>
<dbReference type="InterPro" id="IPR036710">
    <property type="entry name" value="RNA_pol_Rpb5_N_sf"/>
</dbReference>
<dbReference type="InterPro" id="IPR005571">
    <property type="entry name" value="RNA_pol_Rpb5_N"/>
</dbReference>
<accession>W4KAV6</accession>
<dbReference type="InterPro" id="IPR000783">
    <property type="entry name" value="RNA_pol_subH/Rpb5_C"/>
</dbReference>
<dbReference type="PIRSF" id="PIRSF000747">
    <property type="entry name" value="RPB5"/>
    <property type="match status" value="1"/>
</dbReference>
<evidence type="ECO:0000313" key="8">
    <source>
        <dbReference type="EMBL" id="ETW82854.1"/>
    </source>
</evidence>
<feature type="domain" description="RNA polymerase Rpb5 N-terminal" evidence="7">
    <location>
        <begin position="6"/>
        <end position="89"/>
    </location>
</feature>
<dbReference type="PANTHER" id="PTHR10535:SF0">
    <property type="entry name" value="DNA-DIRECTED RNA POLYMERASES I, II, AND III SUBUNIT RPABC1"/>
    <property type="match status" value="1"/>
</dbReference>
<evidence type="ECO:0000256" key="5">
    <source>
        <dbReference type="ARBA" id="ARBA00025765"/>
    </source>
</evidence>
<dbReference type="InParanoid" id="W4KAV6"/>
<evidence type="ECO:0000256" key="2">
    <source>
        <dbReference type="ARBA" id="ARBA00020809"/>
    </source>
</evidence>
<comment type="similarity">
    <text evidence="5">Belongs to the archaeal Rpo5/eukaryotic RPB5 RNA polymerase subunit family.</text>
</comment>
<evidence type="ECO:0000256" key="1">
    <source>
        <dbReference type="ARBA" id="ARBA00004123"/>
    </source>
</evidence>
<feature type="domain" description="RNA polymerase subunit H/Rpb5 C-terminal" evidence="6">
    <location>
        <begin position="135"/>
        <end position="207"/>
    </location>
</feature>
<keyword evidence="9" id="KW-1185">Reference proteome</keyword>
<dbReference type="GO" id="GO:0003677">
    <property type="term" value="F:DNA binding"/>
    <property type="evidence" value="ECO:0007669"/>
    <property type="project" value="InterPro"/>
</dbReference>
<dbReference type="Pfam" id="PF03871">
    <property type="entry name" value="RNA_pol_Rpb5_N"/>
    <property type="match status" value="1"/>
</dbReference>
<dbReference type="GO" id="GO:0003899">
    <property type="term" value="F:DNA-directed RNA polymerase activity"/>
    <property type="evidence" value="ECO:0007669"/>
    <property type="project" value="InterPro"/>
</dbReference>
<keyword evidence="4" id="KW-0539">Nucleus</keyword>
<dbReference type="SUPFAM" id="SSF55287">
    <property type="entry name" value="RPB5-like RNA polymerase subunit"/>
    <property type="match status" value="1"/>
</dbReference>
<dbReference type="Pfam" id="PF01191">
    <property type="entry name" value="RNA_pol_Rpb5_C"/>
    <property type="match status" value="1"/>
</dbReference>